<name>A0A250X2M5_9CHLO</name>
<dbReference type="InterPro" id="IPR036971">
    <property type="entry name" value="PDEase_catalytic_dom_sf"/>
</dbReference>
<dbReference type="GO" id="GO:0004114">
    <property type="term" value="F:3',5'-cyclic-nucleotide phosphodiesterase activity"/>
    <property type="evidence" value="ECO:0007669"/>
    <property type="project" value="InterPro"/>
</dbReference>
<feature type="compositionally biased region" description="Polar residues" evidence="3">
    <location>
        <begin position="1"/>
        <end position="10"/>
    </location>
</feature>
<evidence type="ECO:0000256" key="1">
    <source>
        <dbReference type="ARBA" id="ARBA00022723"/>
    </source>
</evidence>
<dbReference type="EMBL" id="BEGY01000023">
    <property type="protein sequence ID" value="GAX77189.1"/>
    <property type="molecule type" value="Genomic_DNA"/>
</dbReference>
<dbReference type="OrthoDB" id="541489at2759"/>
<feature type="domain" description="PDEase" evidence="4">
    <location>
        <begin position="1"/>
        <end position="122"/>
    </location>
</feature>
<keyword evidence="1" id="KW-0479">Metal-binding</keyword>
<dbReference type="InterPro" id="IPR002073">
    <property type="entry name" value="PDEase_catalytic_dom"/>
</dbReference>
<reference evidence="5 6" key="1">
    <citation type="submission" date="2017-08" db="EMBL/GenBank/DDBJ databases">
        <title>Acidophilic green algal genome provides insights into adaptation to an acidic environment.</title>
        <authorList>
            <person name="Hirooka S."/>
            <person name="Hirose Y."/>
            <person name="Kanesaki Y."/>
            <person name="Higuchi S."/>
            <person name="Fujiwara T."/>
            <person name="Onuma R."/>
            <person name="Era A."/>
            <person name="Ohbayashi R."/>
            <person name="Uzuka A."/>
            <person name="Nozaki H."/>
            <person name="Yoshikawa H."/>
            <person name="Miyagishima S.Y."/>
        </authorList>
    </citation>
    <scope>NUCLEOTIDE SEQUENCE [LARGE SCALE GENOMIC DNA]</scope>
    <source>
        <strain evidence="5 6">NIES-2499</strain>
    </source>
</reference>
<keyword evidence="6" id="KW-1185">Reference proteome</keyword>
<dbReference type="Pfam" id="PF00233">
    <property type="entry name" value="PDEase_I"/>
    <property type="match status" value="1"/>
</dbReference>
<sequence>MESSDSSVSPPQALGRKHFSTVSNTGKSTGSNQAAILPGPWDSDTQMLALKVAFKCADLGHLTGIPDVHRKWVSLLEEEMFLQSDRERMAGLQGGISSLMDRTKGGITRSQCGFFNVVATPM</sequence>
<keyword evidence="2" id="KW-0378">Hydrolase</keyword>
<dbReference type="STRING" id="1157962.A0A250X2M5"/>
<dbReference type="GO" id="GO:0046872">
    <property type="term" value="F:metal ion binding"/>
    <property type="evidence" value="ECO:0007669"/>
    <property type="project" value="UniProtKB-KW"/>
</dbReference>
<dbReference type="Gene3D" id="1.10.1300.10">
    <property type="entry name" value="3'5'-cyclic nucleotide phosphodiesterase, catalytic domain"/>
    <property type="match status" value="1"/>
</dbReference>
<dbReference type="GO" id="GO:0007165">
    <property type="term" value="P:signal transduction"/>
    <property type="evidence" value="ECO:0007669"/>
    <property type="project" value="InterPro"/>
</dbReference>
<dbReference type="PROSITE" id="PS51845">
    <property type="entry name" value="PDEASE_I_2"/>
    <property type="match status" value="1"/>
</dbReference>
<comment type="caution">
    <text evidence="5">The sequence shown here is derived from an EMBL/GenBank/DDBJ whole genome shotgun (WGS) entry which is preliminary data.</text>
</comment>
<dbReference type="Proteomes" id="UP000232323">
    <property type="component" value="Unassembled WGS sequence"/>
</dbReference>
<evidence type="ECO:0000313" key="5">
    <source>
        <dbReference type="EMBL" id="GAX77189.1"/>
    </source>
</evidence>
<organism evidence="5 6">
    <name type="scientific">Chlamydomonas eustigma</name>
    <dbReference type="NCBI Taxonomy" id="1157962"/>
    <lineage>
        <taxon>Eukaryota</taxon>
        <taxon>Viridiplantae</taxon>
        <taxon>Chlorophyta</taxon>
        <taxon>core chlorophytes</taxon>
        <taxon>Chlorophyceae</taxon>
        <taxon>CS clade</taxon>
        <taxon>Chlamydomonadales</taxon>
        <taxon>Chlamydomonadaceae</taxon>
        <taxon>Chlamydomonas</taxon>
    </lineage>
</organism>
<feature type="region of interest" description="Disordered" evidence="3">
    <location>
        <begin position="1"/>
        <end position="38"/>
    </location>
</feature>
<dbReference type="AlphaFoldDB" id="A0A250X2M5"/>
<evidence type="ECO:0000256" key="2">
    <source>
        <dbReference type="ARBA" id="ARBA00022801"/>
    </source>
</evidence>
<feature type="compositionally biased region" description="Polar residues" evidence="3">
    <location>
        <begin position="20"/>
        <end position="34"/>
    </location>
</feature>
<evidence type="ECO:0000313" key="6">
    <source>
        <dbReference type="Proteomes" id="UP000232323"/>
    </source>
</evidence>
<gene>
    <name evidence="5" type="ORF">CEUSTIGMA_g4635.t1</name>
</gene>
<protein>
    <recommendedName>
        <fullName evidence="4">PDEase domain-containing protein</fullName>
    </recommendedName>
</protein>
<proteinExistence type="predicted"/>
<accession>A0A250X2M5</accession>
<evidence type="ECO:0000256" key="3">
    <source>
        <dbReference type="SAM" id="MobiDB-lite"/>
    </source>
</evidence>
<evidence type="ECO:0000259" key="4">
    <source>
        <dbReference type="PROSITE" id="PS51845"/>
    </source>
</evidence>
<dbReference type="SUPFAM" id="SSF109604">
    <property type="entry name" value="HD-domain/PDEase-like"/>
    <property type="match status" value="1"/>
</dbReference>
<dbReference type="PANTHER" id="PTHR11347">
    <property type="entry name" value="CYCLIC NUCLEOTIDE PHOSPHODIESTERASE"/>
    <property type="match status" value="1"/>
</dbReference>